<dbReference type="PANTHER" id="PTHR13710">
    <property type="entry name" value="DNA HELICASE RECQ FAMILY MEMBER"/>
    <property type="match status" value="1"/>
</dbReference>
<dbReference type="Proteomes" id="UP000772618">
    <property type="component" value="Unassembled WGS sequence"/>
</dbReference>
<evidence type="ECO:0000256" key="9">
    <source>
        <dbReference type="ARBA" id="ARBA00034617"/>
    </source>
</evidence>
<evidence type="ECO:0000259" key="13">
    <source>
        <dbReference type="PROSITE" id="PS51192"/>
    </source>
</evidence>
<dbReference type="GO" id="GO:0004386">
    <property type="term" value="F:helicase activity"/>
    <property type="evidence" value="ECO:0007669"/>
    <property type="project" value="UniProtKB-KW"/>
</dbReference>
<keyword evidence="5 15" id="KW-0347">Helicase</keyword>
<name>A0ABS5VMF1_9BACT</name>
<sequence>METPLSILQKYWKHATFRPMQEDIISSVLESKDTLALLPTGGGKSICFQVPALIKEGVCIVITPLIALMKDQVEQLRYRQINAVAIHSGMSREQIDVQLDNAVYGNVKFLYLSPERLKTEIFIERFRLMNVGLIAVDEAHCISQWGYDFRPPYLEIASLREIKPNVLIIALTASATKEVQHDIAEKLKFREGYSVFRKSFSRDNLSFVVRKTENKEKALLEILQKVKGSAIVYVRSRKATLDLTKVLMKRGIKASYYHAGLTFDERSQRQDEWIKNKTRIMVATNAFGMGIDKPDVRIVIHIDLPENLESYYQEAGRAGRDGLRAYAVILYQNIDIDNALTKVEQSQPGVDYLKKVYQCLANYYQLALGSNGGVSYNFDLHTFSDRFSLNPVEVYNALKKLEEEGLIQFTESFYAPSQLYFLLDHTNIYKFQIANAKFDEPIKMLQRLYGGELYSGFVKISESLIAKALNLNESEVVSILNHLHALKVLIYAPVKDQPQVTFVLSRQDADRLPLNIQRLKDRRELIIGKVNSMIGYVRNEHRCRMQMIQEYFGEITLENCMICDVCISKRKKNNMEAFEGLRREILNTLKLQAMPIEELEQRIAYKDSELFVDVVRELVDEGVIAYDSLWRLNIATPK</sequence>
<dbReference type="SMART" id="SM00487">
    <property type="entry name" value="DEXDc"/>
    <property type="match status" value="1"/>
</dbReference>
<dbReference type="PROSITE" id="PS51194">
    <property type="entry name" value="HELICASE_CTER"/>
    <property type="match status" value="1"/>
</dbReference>
<evidence type="ECO:0000256" key="7">
    <source>
        <dbReference type="ARBA" id="ARBA00023125"/>
    </source>
</evidence>
<evidence type="ECO:0000256" key="4">
    <source>
        <dbReference type="ARBA" id="ARBA00022801"/>
    </source>
</evidence>
<keyword evidence="2" id="KW-0479">Metal-binding</keyword>
<dbReference type="Pfam" id="PF00270">
    <property type="entry name" value="DEAD"/>
    <property type="match status" value="1"/>
</dbReference>
<dbReference type="InterPro" id="IPR027417">
    <property type="entry name" value="P-loop_NTPase"/>
</dbReference>
<feature type="domain" description="Helicase ATP-binding" evidence="13">
    <location>
        <begin position="25"/>
        <end position="193"/>
    </location>
</feature>
<evidence type="ECO:0000256" key="6">
    <source>
        <dbReference type="ARBA" id="ARBA00022840"/>
    </source>
</evidence>
<dbReference type="SMART" id="SM00490">
    <property type="entry name" value="HELICc"/>
    <property type="match status" value="1"/>
</dbReference>
<evidence type="ECO:0000256" key="10">
    <source>
        <dbReference type="ARBA" id="ARBA00034808"/>
    </source>
</evidence>
<protein>
    <recommendedName>
        <fullName evidence="11">ATP-dependent DNA helicase RecQ</fullName>
        <ecNumber evidence="10">5.6.2.4</ecNumber>
    </recommendedName>
    <alternativeName>
        <fullName evidence="12">DNA 3'-5' helicase RecQ</fullName>
    </alternativeName>
</protein>
<organism evidence="15 16">
    <name type="scientific">Chryseosolibacter indicus</name>
    <dbReference type="NCBI Taxonomy" id="2782351"/>
    <lineage>
        <taxon>Bacteria</taxon>
        <taxon>Pseudomonadati</taxon>
        <taxon>Bacteroidota</taxon>
        <taxon>Cytophagia</taxon>
        <taxon>Cytophagales</taxon>
        <taxon>Chryseotaleaceae</taxon>
        <taxon>Chryseosolibacter</taxon>
    </lineage>
</organism>
<comment type="catalytic activity">
    <reaction evidence="9">
        <text>Couples ATP hydrolysis with the unwinding of duplex DNA by translocating in the 3'-5' direction.</text>
        <dbReference type="EC" id="5.6.2.4"/>
    </reaction>
</comment>
<dbReference type="Gene3D" id="3.40.50.300">
    <property type="entry name" value="P-loop containing nucleotide triphosphate hydrolases"/>
    <property type="match status" value="2"/>
</dbReference>
<evidence type="ECO:0000256" key="1">
    <source>
        <dbReference type="ARBA" id="ARBA00005446"/>
    </source>
</evidence>
<dbReference type="InterPro" id="IPR036388">
    <property type="entry name" value="WH-like_DNA-bd_sf"/>
</dbReference>
<dbReference type="InterPro" id="IPR004589">
    <property type="entry name" value="DNA_helicase_ATP-dep_RecQ"/>
</dbReference>
<evidence type="ECO:0000256" key="5">
    <source>
        <dbReference type="ARBA" id="ARBA00022806"/>
    </source>
</evidence>
<keyword evidence="8" id="KW-0413">Isomerase</keyword>
<keyword evidence="7" id="KW-0238">DNA-binding</keyword>
<evidence type="ECO:0000256" key="11">
    <source>
        <dbReference type="ARBA" id="ARBA00044535"/>
    </source>
</evidence>
<dbReference type="EC" id="5.6.2.4" evidence="10"/>
<dbReference type="RefSeq" id="WP_302179999.1">
    <property type="nucleotide sequence ID" value="NZ_JAHESD010000004.1"/>
</dbReference>
<gene>
    <name evidence="15" type="ORF">KK060_02800</name>
</gene>
<dbReference type="PROSITE" id="PS51192">
    <property type="entry name" value="HELICASE_ATP_BIND_1"/>
    <property type="match status" value="1"/>
</dbReference>
<keyword evidence="6" id="KW-0067">ATP-binding</keyword>
<dbReference type="CDD" id="cd18794">
    <property type="entry name" value="SF2_C_RecQ"/>
    <property type="match status" value="1"/>
</dbReference>
<dbReference type="Gene3D" id="1.10.10.10">
    <property type="entry name" value="Winged helix-like DNA-binding domain superfamily/Winged helix DNA-binding domain"/>
    <property type="match status" value="1"/>
</dbReference>
<keyword evidence="3" id="KW-0547">Nucleotide-binding</keyword>
<dbReference type="InterPro" id="IPR032284">
    <property type="entry name" value="RecQ_Zn-bd"/>
</dbReference>
<evidence type="ECO:0000313" key="16">
    <source>
        <dbReference type="Proteomes" id="UP000772618"/>
    </source>
</evidence>
<keyword evidence="16" id="KW-1185">Reference proteome</keyword>
<evidence type="ECO:0000259" key="14">
    <source>
        <dbReference type="PROSITE" id="PS51194"/>
    </source>
</evidence>
<feature type="domain" description="Helicase C-terminal" evidence="14">
    <location>
        <begin position="218"/>
        <end position="361"/>
    </location>
</feature>
<comment type="caution">
    <text evidence="15">The sequence shown here is derived from an EMBL/GenBank/DDBJ whole genome shotgun (WGS) entry which is preliminary data.</text>
</comment>
<dbReference type="NCBIfam" id="TIGR00614">
    <property type="entry name" value="recQ_fam"/>
    <property type="match status" value="1"/>
</dbReference>
<dbReference type="Pfam" id="PF16124">
    <property type="entry name" value="RecQ_Zn_bind"/>
    <property type="match status" value="1"/>
</dbReference>
<dbReference type="InterPro" id="IPR001650">
    <property type="entry name" value="Helicase_C-like"/>
</dbReference>
<reference evidence="15 16" key="1">
    <citation type="submission" date="2021-05" db="EMBL/GenBank/DDBJ databases">
        <title>A Polyphasic approach of four new species of the genus Ohtaekwangia: Ohtaekwangia histidinii sp. nov., Ohtaekwangia cretensis sp. nov., Ohtaekwangia indiensis sp. nov., Ohtaekwangia reichenbachii sp. nov. from diverse environment.</title>
        <authorList>
            <person name="Octaviana S."/>
        </authorList>
    </citation>
    <scope>NUCLEOTIDE SEQUENCE [LARGE SCALE GENOMIC DNA]</scope>
    <source>
        <strain evidence="15 16">PWU20</strain>
    </source>
</reference>
<evidence type="ECO:0000256" key="3">
    <source>
        <dbReference type="ARBA" id="ARBA00022741"/>
    </source>
</evidence>
<dbReference type="PANTHER" id="PTHR13710:SF105">
    <property type="entry name" value="ATP-DEPENDENT DNA HELICASE Q1"/>
    <property type="match status" value="1"/>
</dbReference>
<keyword evidence="4" id="KW-0378">Hydrolase</keyword>
<dbReference type="InterPro" id="IPR014001">
    <property type="entry name" value="Helicase_ATP-bd"/>
</dbReference>
<accession>A0ABS5VMF1</accession>
<evidence type="ECO:0000313" key="15">
    <source>
        <dbReference type="EMBL" id="MBT1702188.1"/>
    </source>
</evidence>
<evidence type="ECO:0000256" key="8">
    <source>
        <dbReference type="ARBA" id="ARBA00023235"/>
    </source>
</evidence>
<evidence type="ECO:0000256" key="2">
    <source>
        <dbReference type="ARBA" id="ARBA00022723"/>
    </source>
</evidence>
<dbReference type="SUPFAM" id="SSF52540">
    <property type="entry name" value="P-loop containing nucleoside triphosphate hydrolases"/>
    <property type="match status" value="1"/>
</dbReference>
<dbReference type="InterPro" id="IPR011545">
    <property type="entry name" value="DEAD/DEAH_box_helicase_dom"/>
</dbReference>
<evidence type="ECO:0000256" key="12">
    <source>
        <dbReference type="ARBA" id="ARBA00044550"/>
    </source>
</evidence>
<proteinExistence type="inferred from homology"/>
<dbReference type="Pfam" id="PF00271">
    <property type="entry name" value="Helicase_C"/>
    <property type="match status" value="1"/>
</dbReference>
<comment type="similarity">
    <text evidence="1">Belongs to the helicase family. RecQ subfamily.</text>
</comment>
<dbReference type="EMBL" id="JAHESD010000004">
    <property type="protein sequence ID" value="MBT1702188.1"/>
    <property type="molecule type" value="Genomic_DNA"/>
</dbReference>
<dbReference type="CDD" id="cd17920">
    <property type="entry name" value="DEXHc_RecQ"/>
    <property type="match status" value="1"/>
</dbReference>